<protein>
    <submittedName>
        <fullName evidence="1">Uncharacterized protein</fullName>
    </submittedName>
</protein>
<accession>A0AAV9V0G1</accession>
<organism evidence="1 2">
    <name type="scientific">Orbilia blumenaviensis</name>
    <dbReference type="NCBI Taxonomy" id="1796055"/>
    <lineage>
        <taxon>Eukaryota</taxon>
        <taxon>Fungi</taxon>
        <taxon>Dikarya</taxon>
        <taxon>Ascomycota</taxon>
        <taxon>Pezizomycotina</taxon>
        <taxon>Orbiliomycetes</taxon>
        <taxon>Orbiliales</taxon>
        <taxon>Orbiliaceae</taxon>
        <taxon>Orbilia</taxon>
    </lineage>
</organism>
<gene>
    <name evidence="1" type="ORF">TWF730_009110</name>
</gene>
<name>A0AAV9V0G1_9PEZI</name>
<comment type="caution">
    <text evidence="1">The sequence shown here is derived from an EMBL/GenBank/DDBJ whole genome shotgun (WGS) entry which is preliminary data.</text>
</comment>
<proteinExistence type="predicted"/>
<sequence>MSDDGLASKTPICIIFASDSCDEIVGEFVADLECYHNDTVFEGDFRTNRSKTERAVMKLFPPDDIFSYESEIEALKILKDATRTPNLLAAGCTPGSTGKVPGGTVVIKTACPGKRQPWDIFWNQFSDFNSTHKVWTALKETLQELRAYRIQLEQILPQSVLWDEDSQRVYIMDFDDWKWVKDAEGEIYRSMTYQLYGLTRNSQLLRDFNKNVAKATDA</sequence>
<dbReference type="Proteomes" id="UP001373714">
    <property type="component" value="Unassembled WGS sequence"/>
</dbReference>
<reference evidence="1 2" key="1">
    <citation type="submission" date="2019-10" db="EMBL/GenBank/DDBJ databases">
        <authorList>
            <person name="Palmer J.M."/>
        </authorList>
    </citation>
    <scope>NUCLEOTIDE SEQUENCE [LARGE SCALE GENOMIC DNA]</scope>
    <source>
        <strain evidence="1 2">TWF730</strain>
    </source>
</reference>
<evidence type="ECO:0000313" key="2">
    <source>
        <dbReference type="Proteomes" id="UP001373714"/>
    </source>
</evidence>
<dbReference type="AlphaFoldDB" id="A0AAV9V0G1"/>
<dbReference type="EMBL" id="JAVHNS010000006">
    <property type="protein sequence ID" value="KAK6352280.1"/>
    <property type="molecule type" value="Genomic_DNA"/>
</dbReference>
<evidence type="ECO:0000313" key="1">
    <source>
        <dbReference type="EMBL" id="KAK6352280.1"/>
    </source>
</evidence>
<keyword evidence="2" id="KW-1185">Reference proteome</keyword>